<organism evidence="2">
    <name type="scientific">Arundo donax</name>
    <name type="common">Giant reed</name>
    <name type="synonym">Donax arundinaceus</name>
    <dbReference type="NCBI Taxonomy" id="35708"/>
    <lineage>
        <taxon>Eukaryota</taxon>
        <taxon>Viridiplantae</taxon>
        <taxon>Streptophyta</taxon>
        <taxon>Embryophyta</taxon>
        <taxon>Tracheophyta</taxon>
        <taxon>Spermatophyta</taxon>
        <taxon>Magnoliopsida</taxon>
        <taxon>Liliopsida</taxon>
        <taxon>Poales</taxon>
        <taxon>Poaceae</taxon>
        <taxon>PACMAD clade</taxon>
        <taxon>Arundinoideae</taxon>
        <taxon>Arundineae</taxon>
        <taxon>Arundo</taxon>
    </lineage>
</organism>
<protein>
    <submittedName>
        <fullName evidence="2">Uncharacterized protein</fullName>
    </submittedName>
</protein>
<dbReference type="AlphaFoldDB" id="A0A0A9DSV4"/>
<proteinExistence type="predicted"/>
<feature type="compositionally biased region" description="Basic residues" evidence="1">
    <location>
        <begin position="21"/>
        <end position="34"/>
    </location>
</feature>
<reference evidence="2" key="1">
    <citation type="submission" date="2014-09" db="EMBL/GenBank/DDBJ databases">
        <authorList>
            <person name="Magalhaes I.L.F."/>
            <person name="Oliveira U."/>
            <person name="Santos F.R."/>
            <person name="Vidigal T.H.D.A."/>
            <person name="Brescovit A.D."/>
            <person name="Santos A.J."/>
        </authorList>
    </citation>
    <scope>NUCLEOTIDE SEQUENCE</scope>
    <source>
        <tissue evidence="2">Shoot tissue taken approximately 20 cm above the soil surface</tissue>
    </source>
</reference>
<name>A0A0A9DSV4_ARUDO</name>
<accession>A0A0A9DSV4</accession>
<evidence type="ECO:0000313" key="2">
    <source>
        <dbReference type="EMBL" id="JAD91604.1"/>
    </source>
</evidence>
<sequence>MQPEGGGSGWAQNPLPEDRTRKTRARTRKTRNSKNPKLYRVPNLKTRNYFG</sequence>
<reference evidence="2" key="2">
    <citation type="journal article" date="2015" name="Data Brief">
        <title>Shoot transcriptome of the giant reed, Arundo donax.</title>
        <authorList>
            <person name="Barrero R.A."/>
            <person name="Guerrero F.D."/>
            <person name="Moolhuijzen P."/>
            <person name="Goolsby J.A."/>
            <person name="Tidwell J."/>
            <person name="Bellgard S.E."/>
            <person name="Bellgard M.I."/>
        </authorList>
    </citation>
    <scope>NUCLEOTIDE SEQUENCE</scope>
    <source>
        <tissue evidence="2">Shoot tissue taken approximately 20 cm above the soil surface</tissue>
    </source>
</reference>
<dbReference type="EMBL" id="GBRH01206291">
    <property type="protein sequence ID" value="JAD91604.1"/>
    <property type="molecule type" value="Transcribed_RNA"/>
</dbReference>
<feature type="region of interest" description="Disordered" evidence="1">
    <location>
        <begin position="1"/>
        <end position="51"/>
    </location>
</feature>
<evidence type="ECO:0000256" key="1">
    <source>
        <dbReference type="SAM" id="MobiDB-lite"/>
    </source>
</evidence>